<keyword evidence="3" id="KW-1185">Reference proteome</keyword>
<protein>
    <submittedName>
        <fullName evidence="2">Peptidase S26B, signal peptidase</fullName>
    </submittedName>
</protein>
<dbReference type="PATRIC" id="fig|1227491.4.peg.547"/>
<dbReference type="AlphaFoldDB" id="M0BDR7"/>
<dbReference type="InterPro" id="IPR019533">
    <property type="entry name" value="Peptidase_S26"/>
</dbReference>
<evidence type="ECO:0000259" key="1">
    <source>
        <dbReference type="Pfam" id="PF10502"/>
    </source>
</evidence>
<dbReference type="OrthoDB" id="50404at2157"/>
<evidence type="ECO:0000313" key="3">
    <source>
        <dbReference type="Proteomes" id="UP000011591"/>
    </source>
</evidence>
<dbReference type="RefSeq" id="WP_006664070.1">
    <property type="nucleotide sequence ID" value="NZ_AOIP01000012.1"/>
</dbReference>
<dbReference type="EMBL" id="AOIP01000012">
    <property type="protein sequence ID" value="ELZ09016.1"/>
    <property type="molecule type" value="Genomic_DNA"/>
</dbReference>
<dbReference type="CDD" id="cd06530">
    <property type="entry name" value="S26_SPase_I"/>
    <property type="match status" value="1"/>
</dbReference>
<proteinExistence type="predicted"/>
<dbReference type="GO" id="GO:0006465">
    <property type="term" value="P:signal peptide processing"/>
    <property type="evidence" value="ECO:0007669"/>
    <property type="project" value="InterPro"/>
</dbReference>
<evidence type="ECO:0000313" key="2">
    <source>
        <dbReference type="EMBL" id="ELZ09016.1"/>
    </source>
</evidence>
<dbReference type="InterPro" id="IPR036286">
    <property type="entry name" value="LexA/Signal_pep-like_sf"/>
</dbReference>
<accession>M0BDR7</accession>
<dbReference type="GO" id="GO:0004252">
    <property type="term" value="F:serine-type endopeptidase activity"/>
    <property type="evidence" value="ECO:0007669"/>
    <property type="project" value="InterPro"/>
</dbReference>
<dbReference type="SUPFAM" id="SSF51306">
    <property type="entry name" value="LexA/Signal peptidase"/>
    <property type="match status" value="1"/>
</dbReference>
<organism evidence="2 3">
    <name type="scientific">Natrialba aegyptia DSM 13077</name>
    <dbReference type="NCBI Taxonomy" id="1227491"/>
    <lineage>
        <taxon>Archaea</taxon>
        <taxon>Methanobacteriati</taxon>
        <taxon>Methanobacteriota</taxon>
        <taxon>Stenosarchaea group</taxon>
        <taxon>Halobacteria</taxon>
        <taxon>Halobacteriales</taxon>
        <taxon>Natrialbaceae</taxon>
        <taxon>Natrialba</taxon>
    </lineage>
</organism>
<gene>
    <name evidence="2" type="ORF">C480_02663</name>
</gene>
<comment type="caution">
    <text evidence="2">The sequence shown here is derived from an EMBL/GenBank/DDBJ whole genome shotgun (WGS) entry which is preliminary data.</text>
</comment>
<name>M0BDR7_9EURY</name>
<dbReference type="Proteomes" id="UP000011591">
    <property type="component" value="Unassembled WGS sequence"/>
</dbReference>
<dbReference type="Pfam" id="PF10502">
    <property type="entry name" value="Peptidase_S26"/>
    <property type="match status" value="1"/>
</dbReference>
<sequence>MKRELLIAGGGFVLICGLLYGLSLVVAIHHVPTGSMEPTIERDSRIVVSEWGSHEDLESGEIIVFHADGNESNRLVVHRAVTYVSEGDDWVAALEGNTTDSLTCAEAVHCPAPNEGYITKGDSNPSYDQETGLSRPVEPQWITGTYWR</sequence>
<dbReference type="Gene3D" id="2.10.109.10">
    <property type="entry name" value="Umud Fragment, subunit A"/>
    <property type="match status" value="1"/>
</dbReference>
<feature type="domain" description="Peptidase S26" evidence="1">
    <location>
        <begin position="15"/>
        <end position="76"/>
    </location>
</feature>
<reference evidence="2 3" key="1">
    <citation type="journal article" date="2014" name="PLoS Genet.">
        <title>Phylogenetically driven sequencing of extremely halophilic archaea reveals strategies for static and dynamic osmo-response.</title>
        <authorList>
            <person name="Becker E.A."/>
            <person name="Seitzer P.M."/>
            <person name="Tritt A."/>
            <person name="Larsen D."/>
            <person name="Krusor M."/>
            <person name="Yao A.I."/>
            <person name="Wu D."/>
            <person name="Madern D."/>
            <person name="Eisen J.A."/>
            <person name="Darling A.E."/>
            <person name="Facciotti M.T."/>
        </authorList>
    </citation>
    <scope>NUCLEOTIDE SEQUENCE [LARGE SCALE GENOMIC DNA]</scope>
    <source>
        <strain evidence="2 3">DSM 13077</strain>
    </source>
</reference>